<evidence type="ECO:0000313" key="2">
    <source>
        <dbReference type="EMBL" id="KAK8978420.1"/>
    </source>
</evidence>
<gene>
    <name evidence="2" type="ORF">V6N11_008731</name>
</gene>
<proteinExistence type="predicted"/>
<evidence type="ECO:0000256" key="1">
    <source>
        <dbReference type="SAM" id="MobiDB-lite"/>
    </source>
</evidence>
<sequence length="110" mass="12744">MKSVVCERGKRPNSNSRPKMKHNKKKKTKIDAKMPKIPPSAFFYFFCSSLCFLLFISDSSILEHFRFGFELKSICLHIGRTFVRDFKSRIRISSKSMRDIGKACGEKSKT</sequence>
<evidence type="ECO:0000313" key="3">
    <source>
        <dbReference type="Proteomes" id="UP001396334"/>
    </source>
</evidence>
<accession>A0ABR2NR22</accession>
<feature type="compositionally biased region" description="Basic and acidic residues" evidence="1">
    <location>
        <begin position="1"/>
        <end position="10"/>
    </location>
</feature>
<feature type="compositionally biased region" description="Basic residues" evidence="1">
    <location>
        <begin position="18"/>
        <end position="28"/>
    </location>
</feature>
<dbReference type="Proteomes" id="UP001396334">
    <property type="component" value="Unassembled WGS sequence"/>
</dbReference>
<keyword evidence="3" id="KW-1185">Reference proteome</keyword>
<organism evidence="2 3">
    <name type="scientific">Hibiscus sabdariffa</name>
    <name type="common">roselle</name>
    <dbReference type="NCBI Taxonomy" id="183260"/>
    <lineage>
        <taxon>Eukaryota</taxon>
        <taxon>Viridiplantae</taxon>
        <taxon>Streptophyta</taxon>
        <taxon>Embryophyta</taxon>
        <taxon>Tracheophyta</taxon>
        <taxon>Spermatophyta</taxon>
        <taxon>Magnoliopsida</taxon>
        <taxon>eudicotyledons</taxon>
        <taxon>Gunneridae</taxon>
        <taxon>Pentapetalae</taxon>
        <taxon>rosids</taxon>
        <taxon>malvids</taxon>
        <taxon>Malvales</taxon>
        <taxon>Malvaceae</taxon>
        <taxon>Malvoideae</taxon>
        <taxon>Hibiscus</taxon>
    </lineage>
</organism>
<name>A0ABR2NR22_9ROSI</name>
<reference evidence="2 3" key="1">
    <citation type="journal article" date="2024" name="G3 (Bethesda)">
        <title>Genome assembly of Hibiscus sabdariffa L. provides insights into metabolisms of medicinal natural products.</title>
        <authorList>
            <person name="Kim T."/>
        </authorList>
    </citation>
    <scope>NUCLEOTIDE SEQUENCE [LARGE SCALE GENOMIC DNA]</scope>
    <source>
        <strain evidence="2">TK-2024</strain>
        <tissue evidence="2">Old leaves</tissue>
    </source>
</reference>
<protein>
    <submittedName>
        <fullName evidence="2">Uncharacterized protein</fullName>
    </submittedName>
</protein>
<comment type="caution">
    <text evidence="2">The sequence shown here is derived from an EMBL/GenBank/DDBJ whole genome shotgun (WGS) entry which is preliminary data.</text>
</comment>
<dbReference type="EMBL" id="JBBPBN010000112">
    <property type="protein sequence ID" value="KAK8978420.1"/>
    <property type="molecule type" value="Genomic_DNA"/>
</dbReference>
<feature type="region of interest" description="Disordered" evidence="1">
    <location>
        <begin position="1"/>
        <end position="30"/>
    </location>
</feature>